<evidence type="ECO:0000256" key="2">
    <source>
        <dbReference type="SAM" id="MobiDB-lite"/>
    </source>
</evidence>
<evidence type="ECO:0000313" key="5">
    <source>
        <dbReference type="Proteomes" id="UP000315434"/>
    </source>
</evidence>
<reference evidence="4 5" key="1">
    <citation type="journal article" date="2019" name="Appl. Microbiol. Biotechnol.">
        <title>Differential efficiency of wild type rhizogenic strains for rol gene transformation of plants.</title>
        <authorList>
            <person name="Desmet S."/>
            <person name="De Keyser E."/>
            <person name="Van Vaerenbergh J."/>
            <person name="Baeyen S."/>
            <person name="Van Huylenbroeck J."/>
            <person name="Geelen D."/>
            <person name="Dhooghe E."/>
        </authorList>
    </citation>
    <scope>NUCLEOTIDE SEQUENCE [LARGE SCALE GENOMIC DNA]</scope>
    <source>
        <strain evidence="4 5">GBBC3284</strain>
    </source>
</reference>
<dbReference type="Pfam" id="PF10145">
    <property type="entry name" value="PhageMin_Tail"/>
    <property type="match status" value="1"/>
</dbReference>
<comment type="caution">
    <text evidence="4">The sequence shown here is derived from an EMBL/GenBank/DDBJ whole genome shotgun (WGS) entry which is preliminary data.</text>
</comment>
<protein>
    <recommendedName>
        <fullName evidence="3">Phage tail tape measure protein domain-containing protein</fullName>
    </recommendedName>
</protein>
<name>A0A546WYR6_RHIRH</name>
<accession>A0A546WYR6</accession>
<feature type="region of interest" description="Disordered" evidence="2">
    <location>
        <begin position="162"/>
        <end position="181"/>
    </location>
</feature>
<feature type="compositionally biased region" description="Polar residues" evidence="2">
    <location>
        <begin position="659"/>
        <end position="672"/>
    </location>
</feature>
<gene>
    <name evidence="4" type="ORF">EXN68_27180</name>
</gene>
<organism evidence="4 5">
    <name type="scientific">Rhizobium rhizogenes</name>
    <name type="common">Agrobacterium rhizogenes</name>
    <dbReference type="NCBI Taxonomy" id="359"/>
    <lineage>
        <taxon>Bacteria</taxon>
        <taxon>Pseudomonadati</taxon>
        <taxon>Pseudomonadota</taxon>
        <taxon>Alphaproteobacteria</taxon>
        <taxon>Hyphomicrobiales</taxon>
        <taxon>Rhizobiaceae</taxon>
        <taxon>Rhizobium/Agrobacterium group</taxon>
        <taxon>Rhizobium</taxon>
    </lineage>
</organism>
<dbReference type="AlphaFoldDB" id="A0A546WYR6"/>
<keyword evidence="1" id="KW-0175">Coiled coil</keyword>
<dbReference type="OrthoDB" id="8019720at2"/>
<proteinExistence type="predicted"/>
<sequence>MEACERSTVLSDMDVSMRLRLVNQLSKPANEAEKDLKELRAAAERLGQTKSGALSGNLEKIGKSATGAERDVKELRAAAERLGQTKNGALAGNLEKVGKSAMEAKVRIGAVGREADELRQKLGTVGNGSFDGLKADAREAEQAINRVGAAASEMRQRLHSARGVASGKATGGPLRVPGSGGGSAGSVAGGILDQLNVPLALGTGAAYMSGGLAGVGVVGAGVAIDAAAADEQRSDFLRITGGYGEVDQKRIDAMLARIGARRGIGNQAAQTVFGSLQAGGLPSSEAAAMTDNAVKFATATESVPEAAANLTVALRQNMGIQSDQMPAAYDAVVMGGNAGKFEVKDMSRNFPAILSRLAARGSKGMEGVRMAAAFAQSVVERSGSPDEASTSLEAMLSDMVSPTVRERASKVGVDILGEKRDAEAKGKDPVMAILKRLRAAVGDDEEKFSDTLGGNDTAAVAYRAIFDDMEKIEKLMAEMENSKGVLDEKYEVGTGNLNFQKQRLLSNVSQRIKNTAAPALSPLTRIAKDASDALERGEDAAERQRTIDAIVGHLPKQPKATEQDRPPAWKRLLFGSAAEPGFDLKRQLGIDLRPSAEAAMDGYNAGLTEGGEQAKSEAKSIADELRAILGITVTPTISPVIAPASPAPGTTSAPEKHSSLQQSSNVRLTQNIVSPNPKLAAVKARREQARAIEQARSRSFYDLGPRLA</sequence>
<feature type="domain" description="Phage tail tape measure protein" evidence="3">
    <location>
        <begin position="267"/>
        <end position="443"/>
    </location>
</feature>
<evidence type="ECO:0000313" key="4">
    <source>
        <dbReference type="EMBL" id="TRA93670.1"/>
    </source>
</evidence>
<evidence type="ECO:0000256" key="1">
    <source>
        <dbReference type="SAM" id="Coils"/>
    </source>
</evidence>
<dbReference type="EMBL" id="SGNY01000018">
    <property type="protein sequence ID" value="TRA93670.1"/>
    <property type="molecule type" value="Genomic_DNA"/>
</dbReference>
<feature type="compositionally biased region" description="Low complexity" evidence="2">
    <location>
        <begin position="639"/>
        <end position="653"/>
    </location>
</feature>
<dbReference type="Proteomes" id="UP000315434">
    <property type="component" value="Unassembled WGS sequence"/>
</dbReference>
<feature type="coiled-coil region" evidence="1">
    <location>
        <begin position="22"/>
        <end position="85"/>
    </location>
</feature>
<dbReference type="InterPro" id="IPR010090">
    <property type="entry name" value="Phage_tape_meas"/>
</dbReference>
<feature type="region of interest" description="Disordered" evidence="2">
    <location>
        <begin position="639"/>
        <end position="672"/>
    </location>
</feature>
<evidence type="ECO:0000259" key="3">
    <source>
        <dbReference type="Pfam" id="PF10145"/>
    </source>
</evidence>